<dbReference type="InterPro" id="IPR011991">
    <property type="entry name" value="ArsR-like_HTH"/>
</dbReference>
<dbReference type="InterPro" id="IPR051081">
    <property type="entry name" value="HTH_MetalResp_TranReg"/>
</dbReference>
<dbReference type="RefSeq" id="WP_044346785.1">
    <property type="nucleotide sequence ID" value="NZ_AZAC01000003.1"/>
</dbReference>
<feature type="domain" description="HTH arsR-type" evidence="4">
    <location>
        <begin position="1"/>
        <end position="93"/>
    </location>
</feature>
<dbReference type="GO" id="GO:0003700">
    <property type="term" value="F:DNA-binding transcription factor activity"/>
    <property type="evidence" value="ECO:0007669"/>
    <property type="project" value="InterPro"/>
</dbReference>
<dbReference type="InterPro" id="IPR036390">
    <property type="entry name" value="WH_DNA-bd_sf"/>
</dbReference>
<reference evidence="5 6" key="1">
    <citation type="submission" date="2013-11" db="EMBL/GenBank/DDBJ databases">
        <title>Metagenomic analysis of a methanogenic consortium involved in long chain n-alkane degradation.</title>
        <authorList>
            <person name="Davidova I.A."/>
            <person name="Callaghan A.V."/>
            <person name="Wawrik B."/>
            <person name="Pruitt S."/>
            <person name="Marks C."/>
            <person name="Duncan K.E."/>
            <person name="Suflita J.M."/>
        </authorList>
    </citation>
    <scope>NUCLEOTIDE SEQUENCE [LARGE SCALE GENOMIC DNA]</scope>
    <source>
        <strain evidence="5 6">SPR</strain>
    </source>
</reference>
<dbReference type="NCBIfam" id="NF033788">
    <property type="entry name" value="HTH_metalloreg"/>
    <property type="match status" value="1"/>
</dbReference>
<comment type="caution">
    <text evidence="5">The sequence shown here is derived from an EMBL/GenBank/DDBJ whole genome shotgun (WGS) entry which is preliminary data.</text>
</comment>
<dbReference type="GO" id="GO:0003677">
    <property type="term" value="F:DNA binding"/>
    <property type="evidence" value="ECO:0007669"/>
    <property type="project" value="UniProtKB-KW"/>
</dbReference>
<dbReference type="CDD" id="cd00090">
    <property type="entry name" value="HTH_ARSR"/>
    <property type="match status" value="1"/>
</dbReference>
<evidence type="ECO:0000256" key="1">
    <source>
        <dbReference type="ARBA" id="ARBA00023015"/>
    </source>
</evidence>
<name>A0A0D2JHS1_9BACT</name>
<dbReference type="Proteomes" id="UP000032233">
    <property type="component" value="Unassembled WGS sequence"/>
</dbReference>
<dbReference type="InterPro" id="IPR001845">
    <property type="entry name" value="HTH_ArsR_DNA-bd_dom"/>
</dbReference>
<dbReference type="AlphaFoldDB" id="A0A0D2JHS1"/>
<accession>A0A0D2JHS1</accession>
<dbReference type="InterPro" id="IPR036388">
    <property type="entry name" value="WH-like_DNA-bd_sf"/>
</dbReference>
<dbReference type="InParanoid" id="A0A0D2JHS1"/>
<dbReference type="OrthoDB" id="9800049at2"/>
<dbReference type="PATRIC" id="fig|1429043.3.peg.830"/>
<organism evidence="5 6">
    <name type="scientific">Dethiosulfatarculus sandiegensis</name>
    <dbReference type="NCBI Taxonomy" id="1429043"/>
    <lineage>
        <taxon>Bacteria</taxon>
        <taxon>Pseudomonadati</taxon>
        <taxon>Thermodesulfobacteriota</taxon>
        <taxon>Desulfarculia</taxon>
        <taxon>Desulfarculales</taxon>
        <taxon>Desulfarculaceae</taxon>
        <taxon>Dethiosulfatarculus</taxon>
    </lineage>
</organism>
<evidence type="ECO:0000256" key="3">
    <source>
        <dbReference type="ARBA" id="ARBA00023163"/>
    </source>
</evidence>
<proteinExistence type="predicted"/>
<keyword evidence="3" id="KW-0804">Transcription</keyword>
<dbReference type="PANTHER" id="PTHR33154">
    <property type="entry name" value="TRANSCRIPTIONAL REGULATOR, ARSR FAMILY"/>
    <property type="match status" value="1"/>
</dbReference>
<dbReference type="PANTHER" id="PTHR33154:SF18">
    <property type="entry name" value="ARSENICAL RESISTANCE OPERON REPRESSOR"/>
    <property type="match status" value="1"/>
</dbReference>
<gene>
    <name evidence="5" type="ORF">X474_03900</name>
</gene>
<protein>
    <submittedName>
        <fullName evidence="5">ArsR family transcriptional regulator</fullName>
    </submittedName>
</protein>
<dbReference type="PRINTS" id="PR00778">
    <property type="entry name" value="HTHARSR"/>
</dbReference>
<dbReference type="Gene3D" id="1.10.10.10">
    <property type="entry name" value="Winged helix-like DNA-binding domain superfamily/Winged helix DNA-binding domain"/>
    <property type="match status" value="1"/>
</dbReference>
<dbReference type="STRING" id="1429043.X474_03900"/>
<keyword evidence="1" id="KW-0805">Transcription regulation</keyword>
<dbReference type="EMBL" id="AZAC01000003">
    <property type="protein sequence ID" value="KIX15301.1"/>
    <property type="molecule type" value="Genomic_DNA"/>
</dbReference>
<dbReference type="SMART" id="SM00418">
    <property type="entry name" value="HTH_ARSR"/>
    <property type="match status" value="1"/>
</dbReference>
<keyword evidence="6" id="KW-1185">Reference proteome</keyword>
<evidence type="ECO:0000313" key="5">
    <source>
        <dbReference type="EMBL" id="KIX15301.1"/>
    </source>
</evidence>
<dbReference type="FunCoup" id="A0A0D2JHS1">
    <property type="interactions" value="268"/>
</dbReference>
<evidence type="ECO:0000313" key="6">
    <source>
        <dbReference type="Proteomes" id="UP000032233"/>
    </source>
</evidence>
<sequence>MDSAVELVQSLKALADDKRMQIIHLLLEGDLCVGALAQSLGISEPAVSQHLKVLREAGLVWGEKRGYWTHYVVDASALKRISGEVAELLTRDRSGGMAIKHHTCPSAFQPAEDLLKK</sequence>
<dbReference type="PROSITE" id="PS50987">
    <property type="entry name" value="HTH_ARSR_2"/>
    <property type="match status" value="1"/>
</dbReference>
<keyword evidence="2" id="KW-0238">DNA-binding</keyword>
<dbReference type="SUPFAM" id="SSF46785">
    <property type="entry name" value="Winged helix' DNA-binding domain"/>
    <property type="match status" value="1"/>
</dbReference>
<evidence type="ECO:0000259" key="4">
    <source>
        <dbReference type="PROSITE" id="PS50987"/>
    </source>
</evidence>
<evidence type="ECO:0000256" key="2">
    <source>
        <dbReference type="ARBA" id="ARBA00023125"/>
    </source>
</evidence>
<dbReference type="Pfam" id="PF01022">
    <property type="entry name" value="HTH_5"/>
    <property type="match status" value="1"/>
</dbReference>